<keyword evidence="2 3" id="KW-0663">Pyridoxal phosphate</keyword>
<gene>
    <name evidence="4" type="ORF">BCR34DRAFT_556373</name>
</gene>
<dbReference type="GO" id="GO:0019346">
    <property type="term" value="P:transsulfuration"/>
    <property type="evidence" value="ECO:0007669"/>
    <property type="project" value="InterPro"/>
</dbReference>
<dbReference type="PANTHER" id="PTHR42699">
    <property type="match status" value="1"/>
</dbReference>
<dbReference type="InterPro" id="IPR015424">
    <property type="entry name" value="PyrdxlP-dep_Trfase"/>
</dbReference>
<dbReference type="EMBL" id="MCFA01000015">
    <property type="protein sequence ID" value="ORY16982.1"/>
    <property type="molecule type" value="Genomic_DNA"/>
</dbReference>
<evidence type="ECO:0000256" key="3">
    <source>
        <dbReference type="RuleBase" id="RU362118"/>
    </source>
</evidence>
<comment type="cofactor">
    <cofactor evidence="1 3">
        <name>pyridoxal 5'-phosphate</name>
        <dbReference type="ChEBI" id="CHEBI:597326"/>
    </cofactor>
</comment>
<keyword evidence="5" id="KW-1185">Reference proteome</keyword>
<dbReference type="AlphaFoldDB" id="A0A1Y2A391"/>
<keyword evidence="4" id="KW-0808">Transferase</keyword>
<dbReference type="Proteomes" id="UP000193144">
    <property type="component" value="Unassembled WGS sequence"/>
</dbReference>
<dbReference type="GO" id="GO:0030170">
    <property type="term" value="F:pyridoxal phosphate binding"/>
    <property type="evidence" value="ECO:0007669"/>
    <property type="project" value="InterPro"/>
</dbReference>
<dbReference type="GO" id="GO:0003962">
    <property type="term" value="F:cystathionine gamma-synthase activity"/>
    <property type="evidence" value="ECO:0007669"/>
    <property type="project" value="TreeGrafter"/>
</dbReference>
<evidence type="ECO:0000256" key="2">
    <source>
        <dbReference type="ARBA" id="ARBA00022898"/>
    </source>
</evidence>
<dbReference type="PANTHER" id="PTHR42699:SF1">
    <property type="entry name" value="CYSTATHIONINE GAMMA-SYNTHASE-RELATED"/>
    <property type="match status" value="1"/>
</dbReference>
<dbReference type="InterPro" id="IPR015422">
    <property type="entry name" value="PyrdxlP-dep_Trfase_small"/>
</dbReference>
<dbReference type="InterPro" id="IPR051750">
    <property type="entry name" value="Trans-sulfuration_enzymes"/>
</dbReference>
<dbReference type="Gene3D" id="3.40.640.10">
    <property type="entry name" value="Type I PLP-dependent aspartate aminotransferase-like (Major domain)"/>
    <property type="match status" value="1"/>
</dbReference>
<sequence length="557" mass="62166">MDVLEPHSLPLGHSIPHKDDHAISVSLPSWEKVVQYMKGEKSVVDKLQSDYPRFYEHQYVQELHESVLRRVRAPEYMRCAIFPSEAGMRRCSQYLRRNTNIAFPLQQMCFKATLGDISTTTWARFYAVLYPMEYTKQVREVWAFTGDGISSRHAEFCVQRFALMESTSKFPALTTSAMATVVGQIPIPQWGESDSDVKAKIKTQIAKLVTSHKPGYDAVKPQDVLLYPNGMSAIGAVARSLVPTNISSEAVVFGWPYGSTPKAVRESGYGSFTFYSHGTRDELEQLESSLSAGRSIACLFCEIPSNPLCATPDLHRIRRLADQYHFAVVCDDTIGTFVNVDVLPYADAIITSLTKMFSGACNVMGGSVVLNNRSPLYESLWSRLQESHGDHVFPMDASVLYRNCLDFPTRVQTANSNALAVVKFLQMQDIISHVNYPTTVATKNLYDIYRRPNGGYGYLLSLVFKNPEHAIWLYDSIDLCKGPSCGTNFTLVLPYSQVSHAFELDWAESQGVSKHIVRISVGLEEKSILISKLQQALQAVRAPGCALPTATLSAHFH</sequence>
<reference evidence="4 5" key="1">
    <citation type="submission" date="2016-07" db="EMBL/GenBank/DDBJ databases">
        <title>Pervasive Adenine N6-methylation of Active Genes in Fungi.</title>
        <authorList>
            <consortium name="DOE Joint Genome Institute"/>
            <person name="Mondo S.J."/>
            <person name="Dannebaum R.O."/>
            <person name="Kuo R.C."/>
            <person name="Labutti K."/>
            <person name="Haridas S."/>
            <person name="Kuo A."/>
            <person name="Salamov A."/>
            <person name="Ahrendt S.R."/>
            <person name="Lipzen A."/>
            <person name="Sullivan W."/>
            <person name="Andreopoulos W.B."/>
            <person name="Clum A."/>
            <person name="Lindquist E."/>
            <person name="Daum C."/>
            <person name="Ramamoorthy G.K."/>
            <person name="Gryganskyi A."/>
            <person name="Culley D."/>
            <person name="Magnuson J.K."/>
            <person name="James T.Y."/>
            <person name="O'Malley M.A."/>
            <person name="Stajich J.E."/>
            <person name="Spatafora J.W."/>
            <person name="Visel A."/>
            <person name="Grigoriev I.V."/>
        </authorList>
    </citation>
    <scope>NUCLEOTIDE SEQUENCE [LARGE SCALE GENOMIC DNA]</scope>
    <source>
        <strain evidence="4 5">CBS 115471</strain>
    </source>
</reference>
<comment type="similarity">
    <text evidence="3">Belongs to the trans-sulfuration enzymes family.</text>
</comment>
<dbReference type="SUPFAM" id="SSF53383">
    <property type="entry name" value="PLP-dependent transferases"/>
    <property type="match status" value="1"/>
</dbReference>
<dbReference type="STRING" id="1231657.A0A1Y2A391"/>
<dbReference type="Pfam" id="PF01053">
    <property type="entry name" value="Cys_Met_Meta_PP"/>
    <property type="match status" value="1"/>
</dbReference>
<proteinExistence type="inferred from homology"/>
<accession>A0A1Y2A391</accession>
<dbReference type="InterPro" id="IPR015421">
    <property type="entry name" value="PyrdxlP-dep_Trfase_major"/>
</dbReference>
<comment type="caution">
    <text evidence="4">The sequence shown here is derived from an EMBL/GenBank/DDBJ whole genome shotgun (WGS) entry which is preliminary data.</text>
</comment>
<organism evidence="4 5">
    <name type="scientific">Clohesyomyces aquaticus</name>
    <dbReference type="NCBI Taxonomy" id="1231657"/>
    <lineage>
        <taxon>Eukaryota</taxon>
        <taxon>Fungi</taxon>
        <taxon>Dikarya</taxon>
        <taxon>Ascomycota</taxon>
        <taxon>Pezizomycotina</taxon>
        <taxon>Dothideomycetes</taxon>
        <taxon>Pleosporomycetidae</taxon>
        <taxon>Pleosporales</taxon>
        <taxon>Lindgomycetaceae</taxon>
        <taxon>Clohesyomyces</taxon>
    </lineage>
</organism>
<protein>
    <submittedName>
        <fullName evidence="4">Pyridoxal phosphate-dependent transferase</fullName>
    </submittedName>
</protein>
<dbReference type="InterPro" id="IPR000277">
    <property type="entry name" value="Cys/Met-Metab_PyrdxlP-dep_enz"/>
</dbReference>
<evidence type="ECO:0000256" key="1">
    <source>
        <dbReference type="ARBA" id="ARBA00001933"/>
    </source>
</evidence>
<name>A0A1Y2A391_9PLEO</name>
<evidence type="ECO:0000313" key="5">
    <source>
        <dbReference type="Proteomes" id="UP000193144"/>
    </source>
</evidence>
<evidence type="ECO:0000313" key="4">
    <source>
        <dbReference type="EMBL" id="ORY16982.1"/>
    </source>
</evidence>
<dbReference type="OrthoDB" id="3782079at2759"/>
<dbReference type="Gene3D" id="3.90.1150.10">
    <property type="entry name" value="Aspartate Aminotransferase, domain 1"/>
    <property type="match status" value="1"/>
</dbReference>